<name>A0A7S3DTP3_9STRA</name>
<accession>A0A7S3DTP3</accession>
<organism evidence="1">
    <name type="scientific">Entomoneis paludosa</name>
    <dbReference type="NCBI Taxonomy" id="265537"/>
    <lineage>
        <taxon>Eukaryota</taxon>
        <taxon>Sar</taxon>
        <taxon>Stramenopiles</taxon>
        <taxon>Ochrophyta</taxon>
        <taxon>Bacillariophyta</taxon>
        <taxon>Bacillariophyceae</taxon>
        <taxon>Bacillariophycidae</taxon>
        <taxon>Entomoneidaceae</taxon>
        <taxon>Entomoneis</taxon>
    </lineage>
</organism>
<protein>
    <submittedName>
        <fullName evidence="1">Uncharacterized protein</fullName>
    </submittedName>
</protein>
<proteinExistence type="predicted"/>
<sequence length="109" mass="12310">MNFNVIWSHRRLSSQTTQLHFPCGLSKCCKKGSGLLCLGWERLSRRNRAGSREEESVLGLIGLSQTCSVKLPQFRKIMIAHVSLLKRRKVVHDDANLLTIECGARGNFD</sequence>
<dbReference type="AlphaFoldDB" id="A0A7S3DTP3"/>
<dbReference type="EMBL" id="HBHT01029243">
    <property type="protein sequence ID" value="CAD9980683.1"/>
    <property type="molecule type" value="Transcribed_RNA"/>
</dbReference>
<evidence type="ECO:0000313" key="1">
    <source>
        <dbReference type="EMBL" id="CAD9980683.1"/>
    </source>
</evidence>
<reference evidence="1" key="1">
    <citation type="submission" date="2021-01" db="EMBL/GenBank/DDBJ databases">
        <authorList>
            <person name="Corre E."/>
            <person name="Pelletier E."/>
            <person name="Niang G."/>
            <person name="Scheremetjew M."/>
            <person name="Finn R."/>
            <person name="Kale V."/>
            <person name="Holt S."/>
            <person name="Cochrane G."/>
            <person name="Meng A."/>
            <person name="Brown T."/>
            <person name="Cohen L."/>
        </authorList>
    </citation>
    <scope>NUCLEOTIDE SEQUENCE</scope>
    <source>
        <strain evidence="1">CCMP125</strain>
    </source>
</reference>
<gene>
    <name evidence="1" type="ORF">APAL1065_LOCUS19640</name>
</gene>